<dbReference type="Pfam" id="PF07549">
    <property type="entry name" value="Sec_GG"/>
    <property type="match status" value="1"/>
</dbReference>
<feature type="domain" description="Protein export membrane protein SecD/SecF C-terminal" evidence="11">
    <location>
        <begin position="139"/>
        <end position="328"/>
    </location>
</feature>
<dbReference type="GO" id="GO:0006605">
    <property type="term" value="P:protein targeting"/>
    <property type="evidence" value="ECO:0007669"/>
    <property type="project" value="UniProtKB-UniRule"/>
</dbReference>
<keyword evidence="8 9" id="KW-0472">Membrane</keyword>
<evidence type="ECO:0000313" key="12">
    <source>
        <dbReference type="EMBL" id="KJF16878.1"/>
    </source>
</evidence>
<keyword evidence="6 9" id="KW-1133">Transmembrane helix</keyword>
<dbReference type="EMBL" id="JXYS01000072">
    <property type="protein sequence ID" value="KJF16878.1"/>
    <property type="molecule type" value="Genomic_DNA"/>
</dbReference>
<feature type="transmembrane region" description="Helical" evidence="9">
    <location>
        <begin position="300"/>
        <end position="324"/>
    </location>
</feature>
<comment type="subcellular location">
    <subcellularLocation>
        <location evidence="1 9">Cell membrane</location>
        <topology evidence="1 9">Multi-pass membrane protein</topology>
    </subcellularLocation>
</comment>
<dbReference type="InterPro" id="IPR055344">
    <property type="entry name" value="SecD_SecF_C_bact"/>
</dbReference>
<dbReference type="InterPro" id="IPR022646">
    <property type="entry name" value="SecD/SecF_CS"/>
</dbReference>
<comment type="function">
    <text evidence="9">Part of the Sec protein translocase complex. Interacts with the SecYEG preprotein conducting channel. SecDF uses the proton motive force (PMF) to complete protein translocation after the ATP-dependent function of SecA.</text>
</comment>
<dbReference type="PANTHER" id="PTHR30081">
    <property type="entry name" value="PROTEIN-EXPORT MEMBRANE PROTEIN SEC"/>
    <property type="match status" value="1"/>
</dbReference>
<dbReference type="PATRIC" id="fig|1280514.3.peg.3020"/>
<gene>
    <name evidence="9 12" type="primary">secF</name>
    <name evidence="12" type="ORF">AXFE_22990</name>
</gene>
<evidence type="ECO:0000313" key="13">
    <source>
        <dbReference type="Proteomes" id="UP000032360"/>
    </source>
</evidence>
<feature type="compositionally biased region" description="Polar residues" evidence="10">
    <location>
        <begin position="478"/>
        <end position="488"/>
    </location>
</feature>
<dbReference type="RefSeq" id="WP_052605911.1">
    <property type="nucleotide sequence ID" value="NZ_JXYS01000072.1"/>
</dbReference>
<dbReference type="STRING" id="1280514.AXFE_22990"/>
<comment type="caution">
    <text evidence="12">The sequence shown here is derived from an EMBL/GenBank/DDBJ whole genome shotgun (WGS) entry which is preliminary data.</text>
</comment>
<evidence type="ECO:0000256" key="8">
    <source>
        <dbReference type="ARBA" id="ARBA00023136"/>
    </source>
</evidence>
<dbReference type="InterPro" id="IPR005665">
    <property type="entry name" value="SecF_bac"/>
</dbReference>
<dbReference type="Proteomes" id="UP000032360">
    <property type="component" value="Unassembled WGS sequence"/>
</dbReference>
<dbReference type="GO" id="GO:0015450">
    <property type="term" value="F:protein-transporting ATPase activity"/>
    <property type="evidence" value="ECO:0007669"/>
    <property type="project" value="InterPro"/>
</dbReference>
<evidence type="ECO:0000256" key="1">
    <source>
        <dbReference type="ARBA" id="ARBA00004651"/>
    </source>
</evidence>
<dbReference type="OrthoDB" id="9774769at2"/>
<dbReference type="HAMAP" id="MF_01464_B">
    <property type="entry name" value="SecF_B"/>
    <property type="match status" value="1"/>
</dbReference>
<evidence type="ECO:0000256" key="4">
    <source>
        <dbReference type="ARBA" id="ARBA00022692"/>
    </source>
</evidence>
<evidence type="ECO:0000256" key="2">
    <source>
        <dbReference type="ARBA" id="ARBA00022448"/>
    </source>
</evidence>
<feature type="transmembrane region" description="Helical" evidence="9">
    <location>
        <begin position="216"/>
        <end position="237"/>
    </location>
</feature>
<dbReference type="NCBIfam" id="TIGR00966">
    <property type="entry name" value="transloc_SecF"/>
    <property type="match status" value="1"/>
</dbReference>
<accession>A0A0D8HG41</accession>
<dbReference type="AlphaFoldDB" id="A0A0D8HG41"/>
<reference evidence="12 13" key="1">
    <citation type="submission" date="2015-01" db="EMBL/GenBank/DDBJ databases">
        <title>Draft genome of the acidophilic iron oxidizer Acidithrix ferrooxidans strain Py-F3.</title>
        <authorList>
            <person name="Poehlein A."/>
            <person name="Eisen S."/>
            <person name="Schloemann M."/>
            <person name="Johnson B.D."/>
            <person name="Daniel R."/>
            <person name="Muehling M."/>
        </authorList>
    </citation>
    <scope>NUCLEOTIDE SEQUENCE [LARGE SCALE GENOMIC DNA]</scope>
    <source>
        <strain evidence="12 13">Py-F3</strain>
    </source>
</reference>
<dbReference type="InterPro" id="IPR022645">
    <property type="entry name" value="SecD/SecF_bac"/>
</dbReference>
<dbReference type="NCBIfam" id="TIGR00916">
    <property type="entry name" value="2A0604s01"/>
    <property type="match status" value="1"/>
</dbReference>
<dbReference type="PANTHER" id="PTHR30081:SF8">
    <property type="entry name" value="PROTEIN TRANSLOCASE SUBUNIT SECF"/>
    <property type="match status" value="1"/>
</dbReference>
<evidence type="ECO:0000259" key="11">
    <source>
        <dbReference type="Pfam" id="PF02355"/>
    </source>
</evidence>
<dbReference type="GO" id="GO:0005886">
    <property type="term" value="C:plasma membrane"/>
    <property type="evidence" value="ECO:0007669"/>
    <property type="project" value="UniProtKB-SubCell"/>
</dbReference>
<protein>
    <recommendedName>
        <fullName evidence="9">Protein-export membrane protein SecF</fullName>
    </recommendedName>
</protein>
<keyword evidence="13" id="KW-1185">Reference proteome</keyword>
<dbReference type="GO" id="GO:0043952">
    <property type="term" value="P:protein transport by the Sec complex"/>
    <property type="evidence" value="ECO:0007669"/>
    <property type="project" value="UniProtKB-UniRule"/>
</dbReference>
<evidence type="ECO:0000256" key="3">
    <source>
        <dbReference type="ARBA" id="ARBA00022475"/>
    </source>
</evidence>
<feature type="transmembrane region" description="Helical" evidence="9">
    <location>
        <begin position="189"/>
        <end position="210"/>
    </location>
</feature>
<dbReference type="Gene3D" id="1.20.1640.10">
    <property type="entry name" value="Multidrug efflux transporter AcrB transmembrane domain"/>
    <property type="match status" value="1"/>
</dbReference>
<dbReference type="Pfam" id="PF02355">
    <property type="entry name" value="SecD_SecF_C"/>
    <property type="match status" value="1"/>
</dbReference>
<keyword evidence="3 9" id="KW-1003">Cell membrane</keyword>
<dbReference type="SUPFAM" id="SSF82866">
    <property type="entry name" value="Multidrug efflux transporter AcrB transmembrane domain"/>
    <property type="match status" value="1"/>
</dbReference>
<dbReference type="InterPro" id="IPR022813">
    <property type="entry name" value="SecD/SecF_arch_bac"/>
</dbReference>
<evidence type="ECO:0000256" key="10">
    <source>
        <dbReference type="SAM" id="MobiDB-lite"/>
    </source>
</evidence>
<keyword evidence="2 9" id="KW-0813">Transport</keyword>
<dbReference type="GO" id="GO:0065002">
    <property type="term" value="P:intracellular protein transmembrane transport"/>
    <property type="evidence" value="ECO:0007669"/>
    <property type="project" value="UniProtKB-UniRule"/>
</dbReference>
<feature type="compositionally biased region" description="Basic and acidic residues" evidence="10">
    <location>
        <begin position="343"/>
        <end position="352"/>
    </location>
</feature>
<evidence type="ECO:0000256" key="7">
    <source>
        <dbReference type="ARBA" id="ARBA00023010"/>
    </source>
</evidence>
<comment type="subunit">
    <text evidence="9">Forms a complex with SecD. Part of the essential Sec protein translocation apparatus which comprises SecA, SecYEG and auxiliary proteins SecDF. Other proteins may also be involved.</text>
</comment>
<evidence type="ECO:0000256" key="6">
    <source>
        <dbReference type="ARBA" id="ARBA00022989"/>
    </source>
</evidence>
<evidence type="ECO:0000256" key="9">
    <source>
        <dbReference type="HAMAP-Rule" id="MF_01464"/>
    </source>
</evidence>
<dbReference type="PRINTS" id="PR01755">
    <property type="entry name" value="SECFTRNLCASE"/>
</dbReference>
<feature type="transmembrane region" description="Helical" evidence="9">
    <location>
        <begin position="165"/>
        <end position="182"/>
    </location>
</feature>
<keyword evidence="7 9" id="KW-0811">Translocation</keyword>
<feature type="region of interest" description="Disordered" evidence="10">
    <location>
        <begin position="343"/>
        <end position="511"/>
    </location>
</feature>
<keyword evidence="4 9" id="KW-0812">Transmembrane</keyword>
<comment type="similarity">
    <text evidence="9">Belongs to the SecD/SecF family. SecF subfamily.</text>
</comment>
<sequence length="511" mass="54838">MSKAKEMVSNQSQEDDSISNESVWSKLYNGHTKLSFVRNRRRWYIISSLVILIGIGSLAVRGLNFGIEFKGGTSWEITNTTLTVSKAKAVLSSLALKQPVIVSLGSGSNTSIQVQADLSIYSLAKKNQLENQVTSVLAKAANVPTSKVSLTDVGPTWGGSITSKALRALIGFFIAITLYIAIRFEFKMAIAALIAVVHDLLVTVGIYSIVGFEVTPATVIAVLTILGYSLYDTIVVFDRVQENVKELVNPGRMTYSDAVDLSMNQVLMRSMNTSIVAIIPILSVLLIGAELLGATTLQQFGLALFIGLTTGAYSSLFIASPILASLKEREPRYMNLAQRLESKEARAQRNEVTKAVPAVKGSTSGPKVTKTTGSKGNAPSRKAIKGAKSTSDISEFAATPVNSGSSKSGETKKSNVAPKTGSNKGDEELSALVGDSSSVTYSVVDYSDFDELETDVPESDSDEVLDMDEVQIDDGADLTQSSQTNSGRPTGRPKLVEPGTRELKSRRNKKR</sequence>
<feature type="compositionally biased region" description="Acidic residues" evidence="10">
    <location>
        <begin position="447"/>
        <end position="476"/>
    </location>
</feature>
<name>A0A0D8HG41_9ACTN</name>
<dbReference type="InterPro" id="IPR048634">
    <property type="entry name" value="SecD_SecF_C"/>
</dbReference>
<evidence type="ECO:0000256" key="5">
    <source>
        <dbReference type="ARBA" id="ARBA00022927"/>
    </source>
</evidence>
<keyword evidence="5 9" id="KW-0653">Protein transport</keyword>
<proteinExistence type="inferred from homology"/>
<organism evidence="12 13">
    <name type="scientific">Acidithrix ferrooxidans</name>
    <dbReference type="NCBI Taxonomy" id="1280514"/>
    <lineage>
        <taxon>Bacteria</taxon>
        <taxon>Bacillati</taxon>
        <taxon>Actinomycetota</taxon>
        <taxon>Acidimicrobiia</taxon>
        <taxon>Acidimicrobiales</taxon>
        <taxon>Acidimicrobiaceae</taxon>
        <taxon>Acidithrix</taxon>
    </lineage>
</organism>
<feature type="compositionally biased region" description="Polar residues" evidence="10">
    <location>
        <begin position="361"/>
        <end position="377"/>
    </location>
</feature>
<feature type="transmembrane region" description="Helical" evidence="9">
    <location>
        <begin position="43"/>
        <end position="63"/>
    </location>
</feature>
<feature type="transmembrane region" description="Helical" evidence="9">
    <location>
        <begin position="273"/>
        <end position="294"/>
    </location>
</feature>
<feature type="compositionally biased region" description="Low complexity" evidence="10">
    <location>
        <begin position="435"/>
        <end position="446"/>
    </location>
</feature>